<dbReference type="AlphaFoldDB" id="A0A8J2T9R8"/>
<keyword evidence="2 4" id="KW-0802">TPR repeat</keyword>
<dbReference type="GO" id="GO:0051879">
    <property type="term" value="F:Hsp90 protein binding"/>
    <property type="evidence" value="ECO:0007669"/>
    <property type="project" value="InterPro"/>
</dbReference>
<evidence type="ECO:0000256" key="5">
    <source>
        <dbReference type="SAM" id="Coils"/>
    </source>
</evidence>
<dbReference type="OrthoDB" id="420195at2759"/>
<dbReference type="EMBL" id="HG316462">
    <property type="protein sequence ID" value="CDF91108.1"/>
    <property type="molecule type" value="Genomic_DNA"/>
</dbReference>
<evidence type="ECO:0000256" key="3">
    <source>
        <dbReference type="ARBA" id="ARBA00023602"/>
    </source>
</evidence>
<dbReference type="SUPFAM" id="SSF48452">
    <property type="entry name" value="TPR-like"/>
    <property type="match status" value="1"/>
</dbReference>
<feature type="repeat" description="TPR" evidence="4">
    <location>
        <begin position="114"/>
        <end position="147"/>
    </location>
</feature>
<reference evidence="8" key="1">
    <citation type="journal article" date="2013" name="Genome Announc.">
        <title>Genome sequence of the food spoilage yeast Zygosaccharomyces bailii CLIB 213(T).</title>
        <authorList>
            <person name="Galeote V."/>
            <person name="Bigey F."/>
            <person name="Devillers H."/>
            <person name="Neuveglise C."/>
            <person name="Dequin S."/>
        </authorList>
    </citation>
    <scope>NUCLEOTIDE SEQUENCE [LARGE SCALE GENOMIC DNA]</scope>
    <source>
        <strain evidence="8">CLIB 213 / ATCC 58445 / CBS 680 / CCRC 21525 / NBRC 1098 / NCYC 1416 / NRRL Y-2227</strain>
    </source>
</reference>
<comment type="similarity">
    <text evidence="3">Belongs to the TTC4 family.</text>
</comment>
<feature type="coiled-coil region" evidence="5">
    <location>
        <begin position="184"/>
        <end position="218"/>
    </location>
</feature>
<feature type="repeat" description="TPR" evidence="4">
    <location>
        <begin position="148"/>
        <end position="181"/>
    </location>
</feature>
<dbReference type="Gene3D" id="1.25.40.10">
    <property type="entry name" value="Tetratricopeptide repeat domain"/>
    <property type="match status" value="1"/>
</dbReference>
<dbReference type="GO" id="GO:0030544">
    <property type="term" value="F:Hsp70 protein binding"/>
    <property type="evidence" value="ECO:0007669"/>
    <property type="project" value="TreeGrafter"/>
</dbReference>
<organism evidence="7 8">
    <name type="scientific">Zygosaccharomyces bailii (strain CLIB 213 / ATCC 58445 / CBS 680 / BCRC 21525 / NBRC 1098 / NCYC 1416 / NRRL Y-2227)</name>
    <dbReference type="NCBI Taxonomy" id="1333698"/>
    <lineage>
        <taxon>Eukaryota</taxon>
        <taxon>Fungi</taxon>
        <taxon>Dikarya</taxon>
        <taxon>Ascomycota</taxon>
        <taxon>Saccharomycotina</taxon>
        <taxon>Saccharomycetes</taxon>
        <taxon>Saccharomycetales</taxon>
        <taxon>Saccharomycetaceae</taxon>
        <taxon>Zygosaccharomyces</taxon>
    </lineage>
</organism>
<keyword evidence="1" id="KW-0677">Repeat</keyword>
<keyword evidence="8" id="KW-1185">Reference proteome</keyword>
<sequence>MAIKTPKRYIPGPNDPVLPPQLAEFQDKDADEILQELNRQPFFMTHLDNTDGAEGENVQLEALKALAFEGEPHEVAENFKKQANELYKVKRYKDAREIYLKGISIECDDSKVNEALYANLAACEMELKNYRRCINYCQKALQYNPKNIKCYYRMGRAFLALGKFDVARESVQFGLSIDSENKSLTTLLDAIENKEHDIKMHEAKKAEEEQQKQNLQFILDGSLKLRNITNVSTSKPSELVQEAGISLEDPIDPQSQLIFPALIMYPTTDEFDFVAQVSELTTVQELIELVMQRPEEWFQTPGHENFNVKSLTGFMETQSGGLVKVGKKVTFHDIFKKEKPDVPMFDHSAKIYLVPKSESEKWVSKWDKTKALERRS</sequence>
<dbReference type="GO" id="GO:0006457">
    <property type="term" value="P:protein folding"/>
    <property type="evidence" value="ECO:0007669"/>
    <property type="project" value="TreeGrafter"/>
</dbReference>
<dbReference type="InterPro" id="IPR019734">
    <property type="entry name" value="TPR_rpt"/>
</dbReference>
<evidence type="ECO:0000256" key="1">
    <source>
        <dbReference type="ARBA" id="ARBA00022737"/>
    </source>
</evidence>
<dbReference type="PROSITE" id="PS50005">
    <property type="entry name" value="TPR"/>
    <property type="match status" value="2"/>
</dbReference>
<keyword evidence="5" id="KW-0175">Coiled coil</keyword>
<evidence type="ECO:0000256" key="2">
    <source>
        <dbReference type="ARBA" id="ARBA00022803"/>
    </source>
</evidence>
<dbReference type="GO" id="GO:0005829">
    <property type="term" value="C:cytosol"/>
    <property type="evidence" value="ECO:0007669"/>
    <property type="project" value="TreeGrafter"/>
</dbReference>
<name>A0A8J2T9R8_ZYGB2</name>
<dbReference type="GO" id="GO:0005634">
    <property type="term" value="C:nucleus"/>
    <property type="evidence" value="ECO:0007669"/>
    <property type="project" value="TreeGrafter"/>
</dbReference>
<feature type="domain" description="Cns1/TTC4 wheel" evidence="6">
    <location>
        <begin position="249"/>
        <end position="366"/>
    </location>
</feature>
<proteinExistence type="inferred from homology"/>
<evidence type="ECO:0000256" key="4">
    <source>
        <dbReference type="PROSITE-ProRule" id="PRU00339"/>
    </source>
</evidence>
<dbReference type="SMART" id="SM00028">
    <property type="entry name" value="TPR"/>
    <property type="match status" value="3"/>
</dbReference>
<accession>A0A8J2T9R8</accession>
<dbReference type="InterPro" id="IPR011990">
    <property type="entry name" value="TPR-like_helical_dom_sf"/>
</dbReference>
<dbReference type="PANTHER" id="PTHR46035:SF1">
    <property type="entry name" value="TETRATRICOPEPTIDE REPEAT PROTEIN 4"/>
    <property type="match status" value="1"/>
</dbReference>
<dbReference type="InterPro" id="IPR044059">
    <property type="entry name" value="Csn1/TTC4_wheel"/>
</dbReference>
<dbReference type="Proteomes" id="UP000019375">
    <property type="component" value="Unassembled WGS sequence"/>
</dbReference>
<dbReference type="Pfam" id="PF13181">
    <property type="entry name" value="TPR_8"/>
    <property type="match status" value="1"/>
</dbReference>
<dbReference type="PANTHER" id="PTHR46035">
    <property type="entry name" value="TETRATRICOPEPTIDE REPEAT PROTEIN 4"/>
    <property type="match status" value="1"/>
</dbReference>
<protein>
    <submittedName>
        <fullName evidence="7">ZYBA0S09-04962g1_1</fullName>
    </submittedName>
</protein>
<gene>
    <name evidence="7" type="ORF">BN860_04962g</name>
</gene>
<evidence type="ECO:0000313" key="8">
    <source>
        <dbReference type="Proteomes" id="UP000019375"/>
    </source>
</evidence>
<evidence type="ECO:0000313" key="7">
    <source>
        <dbReference type="EMBL" id="CDF91108.1"/>
    </source>
</evidence>
<dbReference type="CDD" id="cd21381">
    <property type="entry name" value="CTWD_TTC4"/>
    <property type="match status" value="1"/>
</dbReference>
<dbReference type="Pfam" id="PF18972">
    <property type="entry name" value="Wheel"/>
    <property type="match status" value="1"/>
</dbReference>
<evidence type="ECO:0000259" key="6">
    <source>
        <dbReference type="Pfam" id="PF18972"/>
    </source>
</evidence>